<sequence length="300" mass="32537">MGKSHAELEGTQIVEKKQPRSLLNEAIRQVLRNRLALISLVVILIQIFMAIFAPWIVAHDPLAQNLSATYLSPGSDGHWLGTDQYGRDVWSRMAHGARISLFVGISATALGLIGGTILGLTAGYFRRLDGIIMRILDLMFAFPNILLALLIVAILGPSIVNTIIALSIWAIPSIARILRSRVLTVKKQEFITAQRSIGASYPRILFKHILPNCTAPLIVVGAMEIGTAILATAALGYLGLGAQPPAPEWGAMVSEGQEYMFNAPHLVLIPGIVIMISVFAFNLFGDALRDALDPKTDINK</sequence>
<dbReference type="InterPro" id="IPR000515">
    <property type="entry name" value="MetI-like"/>
</dbReference>
<evidence type="ECO:0000256" key="5">
    <source>
        <dbReference type="ARBA" id="ARBA00022989"/>
    </source>
</evidence>
<name>A0A1G8R7S9_9BACI</name>
<keyword evidence="2 7" id="KW-0813">Transport</keyword>
<dbReference type="EMBL" id="FNEN01000016">
    <property type="protein sequence ID" value="SDJ13084.1"/>
    <property type="molecule type" value="Genomic_DNA"/>
</dbReference>
<protein>
    <submittedName>
        <fullName evidence="9">Peptide/nickel transport system permease protein</fullName>
    </submittedName>
</protein>
<keyword evidence="6 7" id="KW-0472">Membrane</keyword>
<organism evidence="9 10">
    <name type="scientific">Natribacillus halophilus</name>
    <dbReference type="NCBI Taxonomy" id="549003"/>
    <lineage>
        <taxon>Bacteria</taxon>
        <taxon>Bacillati</taxon>
        <taxon>Bacillota</taxon>
        <taxon>Bacilli</taxon>
        <taxon>Bacillales</taxon>
        <taxon>Bacillaceae</taxon>
        <taxon>Natribacillus</taxon>
    </lineage>
</organism>
<feature type="transmembrane region" description="Helical" evidence="7">
    <location>
        <begin position="159"/>
        <end position="178"/>
    </location>
</feature>
<dbReference type="InterPro" id="IPR050366">
    <property type="entry name" value="BP-dependent_transpt_permease"/>
</dbReference>
<feature type="transmembrane region" description="Helical" evidence="7">
    <location>
        <begin position="35"/>
        <end position="57"/>
    </location>
</feature>
<keyword evidence="3" id="KW-1003">Cell membrane</keyword>
<feature type="transmembrane region" description="Helical" evidence="7">
    <location>
        <begin position="217"/>
        <end position="239"/>
    </location>
</feature>
<evidence type="ECO:0000313" key="9">
    <source>
        <dbReference type="EMBL" id="SDJ13084.1"/>
    </source>
</evidence>
<dbReference type="Pfam" id="PF12911">
    <property type="entry name" value="OppC_N"/>
    <property type="match status" value="1"/>
</dbReference>
<dbReference type="AlphaFoldDB" id="A0A1G8R7S9"/>
<dbReference type="InterPro" id="IPR025966">
    <property type="entry name" value="OppC_N"/>
</dbReference>
<gene>
    <name evidence="9" type="ORF">SAMN04488123_11610</name>
</gene>
<evidence type="ECO:0000256" key="1">
    <source>
        <dbReference type="ARBA" id="ARBA00004651"/>
    </source>
</evidence>
<dbReference type="CDD" id="cd06261">
    <property type="entry name" value="TM_PBP2"/>
    <property type="match status" value="1"/>
</dbReference>
<comment type="subcellular location">
    <subcellularLocation>
        <location evidence="1 7">Cell membrane</location>
        <topology evidence="1 7">Multi-pass membrane protein</topology>
    </subcellularLocation>
</comment>
<evidence type="ECO:0000313" key="10">
    <source>
        <dbReference type="Proteomes" id="UP000198853"/>
    </source>
</evidence>
<comment type="similarity">
    <text evidence="7">Belongs to the binding-protein-dependent transport system permease family.</text>
</comment>
<dbReference type="PANTHER" id="PTHR43386:SF1">
    <property type="entry name" value="D,D-DIPEPTIDE TRANSPORT SYSTEM PERMEASE PROTEIN DDPC-RELATED"/>
    <property type="match status" value="1"/>
</dbReference>
<dbReference type="Pfam" id="PF00528">
    <property type="entry name" value="BPD_transp_1"/>
    <property type="match status" value="1"/>
</dbReference>
<dbReference type="PROSITE" id="PS50928">
    <property type="entry name" value="ABC_TM1"/>
    <property type="match status" value="1"/>
</dbReference>
<evidence type="ECO:0000259" key="8">
    <source>
        <dbReference type="PROSITE" id="PS50928"/>
    </source>
</evidence>
<dbReference type="SUPFAM" id="SSF161098">
    <property type="entry name" value="MetI-like"/>
    <property type="match status" value="1"/>
</dbReference>
<evidence type="ECO:0000256" key="4">
    <source>
        <dbReference type="ARBA" id="ARBA00022692"/>
    </source>
</evidence>
<feature type="domain" description="ABC transmembrane type-1" evidence="8">
    <location>
        <begin position="97"/>
        <end position="285"/>
    </location>
</feature>
<dbReference type="GO" id="GO:0005886">
    <property type="term" value="C:plasma membrane"/>
    <property type="evidence" value="ECO:0007669"/>
    <property type="project" value="UniProtKB-SubCell"/>
</dbReference>
<evidence type="ECO:0000256" key="3">
    <source>
        <dbReference type="ARBA" id="ARBA00022475"/>
    </source>
</evidence>
<keyword evidence="5 7" id="KW-1133">Transmembrane helix</keyword>
<dbReference type="GO" id="GO:0055085">
    <property type="term" value="P:transmembrane transport"/>
    <property type="evidence" value="ECO:0007669"/>
    <property type="project" value="InterPro"/>
</dbReference>
<dbReference type="OrthoDB" id="9797472at2"/>
<dbReference type="InterPro" id="IPR035906">
    <property type="entry name" value="MetI-like_sf"/>
</dbReference>
<keyword evidence="4 7" id="KW-0812">Transmembrane</keyword>
<dbReference type="RefSeq" id="WP_090399445.1">
    <property type="nucleotide sequence ID" value="NZ_FNEN01000016.1"/>
</dbReference>
<feature type="transmembrane region" description="Helical" evidence="7">
    <location>
        <begin position="259"/>
        <end position="285"/>
    </location>
</feature>
<feature type="transmembrane region" description="Helical" evidence="7">
    <location>
        <begin position="135"/>
        <end position="153"/>
    </location>
</feature>
<dbReference type="Proteomes" id="UP000198853">
    <property type="component" value="Unassembled WGS sequence"/>
</dbReference>
<reference evidence="9 10" key="1">
    <citation type="submission" date="2016-10" db="EMBL/GenBank/DDBJ databases">
        <authorList>
            <person name="de Groot N.N."/>
        </authorList>
    </citation>
    <scope>NUCLEOTIDE SEQUENCE [LARGE SCALE GENOMIC DNA]</scope>
    <source>
        <strain evidence="9 10">DSM 21771</strain>
    </source>
</reference>
<proteinExistence type="inferred from homology"/>
<evidence type="ECO:0000256" key="2">
    <source>
        <dbReference type="ARBA" id="ARBA00022448"/>
    </source>
</evidence>
<keyword evidence="10" id="KW-1185">Reference proteome</keyword>
<feature type="transmembrane region" description="Helical" evidence="7">
    <location>
        <begin position="99"/>
        <end position="123"/>
    </location>
</feature>
<evidence type="ECO:0000256" key="7">
    <source>
        <dbReference type="RuleBase" id="RU363032"/>
    </source>
</evidence>
<dbReference type="PANTHER" id="PTHR43386">
    <property type="entry name" value="OLIGOPEPTIDE TRANSPORT SYSTEM PERMEASE PROTEIN APPC"/>
    <property type="match status" value="1"/>
</dbReference>
<accession>A0A1G8R7S9</accession>
<evidence type="ECO:0000256" key="6">
    <source>
        <dbReference type="ARBA" id="ARBA00023136"/>
    </source>
</evidence>
<dbReference type="Gene3D" id="1.10.3720.10">
    <property type="entry name" value="MetI-like"/>
    <property type="match status" value="1"/>
</dbReference>